<dbReference type="InterPro" id="IPR013783">
    <property type="entry name" value="Ig-like_fold"/>
</dbReference>
<keyword evidence="5" id="KW-1185">Reference proteome</keyword>
<name>A0A016T6A5_9BILA</name>
<evidence type="ECO:0000256" key="2">
    <source>
        <dbReference type="SAM" id="MobiDB-lite"/>
    </source>
</evidence>
<evidence type="ECO:0000313" key="5">
    <source>
        <dbReference type="Proteomes" id="UP000024635"/>
    </source>
</evidence>
<feature type="region of interest" description="Disordered" evidence="2">
    <location>
        <begin position="256"/>
        <end position="284"/>
    </location>
</feature>
<evidence type="ECO:0000313" key="4">
    <source>
        <dbReference type="EMBL" id="EYB98260.1"/>
    </source>
</evidence>
<evidence type="ECO:0000259" key="3">
    <source>
        <dbReference type="Pfam" id="PF18694"/>
    </source>
</evidence>
<reference evidence="5" key="1">
    <citation type="journal article" date="2015" name="Nat. Genet.">
        <title>The genome and transcriptome of the zoonotic hookworm Ancylostoma ceylanicum identify infection-specific gene families.</title>
        <authorList>
            <person name="Schwarz E.M."/>
            <person name="Hu Y."/>
            <person name="Antoshechkin I."/>
            <person name="Miller M.M."/>
            <person name="Sternberg P.W."/>
            <person name="Aroian R.V."/>
        </authorList>
    </citation>
    <scope>NUCLEOTIDE SEQUENCE</scope>
    <source>
        <strain evidence="5">HY135</strain>
    </source>
</reference>
<dbReference type="OrthoDB" id="5917859at2759"/>
<dbReference type="Proteomes" id="UP000024635">
    <property type="component" value="Unassembled WGS sequence"/>
</dbReference>
<comment type="caution">
    <text evidence="4">The sequence shown here is derived from an EMBL/GenBank/DDBJ whole genome shotgun (WGS) entry which is preliminary data.</text>
</comment>
<dbReference type="Gene3D" id="2.60.40.10">
    <property type="entry name" value="Immunoglobulins"/>
    <property type="match status" value="1"/>
</dbReference>
<dbReference type="EMBL" id="JARK01001468">
    <property type="protein sequence ID" value="EYB98260.1"/>
    <property type="molecule type" value="Genomic_DNA"/>
</dbReference>
<accession>A0A016T6A5</accession>
<feature type="domain" description="TAR DNA-binding protein 43 N-terminal" evidence="3">
    <location>
        <begin position="72"/>
        <end position="133"/>
    </location>
</feature>
<dbReference type="CDD" id="cd19609">
    <property type="entry name" value="NTD_TDP-43"/>
    <property type="match status" value="1"/>
</dbReference>
<sequence length="875" mass="98961">MPGYAMASDVINPLSKSEFDVVSCVWCCGCGRGFLTKTKVFHLHENWSPCPIFWFERLQALSPWTWVRLQIEPVEVATDENGIVFSSVQSVVPGAHGLYYRQDGQRRPLDYDTNTGRILAPANGWNAQDIFIHLAHGSKHGSHYADYSKASQQFEKNVSAVQKLIAAAGLTYGFKAPRAEKTTRTSSRTRGVKSGFEAQPENVHISDESDNNTVNQLVEQKNREIEKLLDANEELKLRVKELKAELREEMRNNIELQRSLGKSEEKETDQPVQSSTGPGDENLDFQEQRDALEKAKLVIIEKDEELKKKTDEIAQLRARLGDVEQTVFVPSGDSDERIASLESKIAELVDEKAQVVEAIQAEQLAVVNEKDQHISQLVSELETANNDLRDARNRIQELGEKEEEINNLHNVIADLRANLATAKKEKEESEWHLGEHKEWLSNSKEKVAYLENQLSLLSSDPDRLAPPPPSSPKMRSGLENADESAKAQIRSLETKLQLANQSFRNSEAERQKCEQISRDTLKRIVQLENENGRLQGINEELTTKLRESASVQVLEEKDARLRDLADERSRLQWRIGELSQWWSDAKWKAVDRCCGDQGFGTRSVPGFCKYYSALPCDRCTCLTNIHIKSSPDGSVVRAADSVRRNLPLSLVPLRWRSKVKRRFCSAVSAMQCSGFTASNVPLDLLRVVQEGFRQFLHKFMQQKDFNEMAAKWVKLQSLSFMLRFSNKIGELEAGVAHQRHLLDTANTKIQSLNEQAPQTSTTYMLPSYSVSQAYPGQWHLANNCFAPPTISAPTPFYTSPLTPYETKRVKLEIDIGPSQDVFVMGSFLNWQCALKCDPIGEGRKGVTVDLPRGRQVSRSFHGNLIKDVKLQYFKE</sequence>
<feature type="region of interest" description="Disordered" evidence="2">
    <location>
        <begin position="458"/>
        <end position="485"/>
    </location>
</feature>
<evidence type="ECO:0000256" key="1">
    <source>
        <dbReference type="SAM" id="Coils"/>
    </source>
</evidence>
<dbReference type="Pfam" id="PF18694">
    <property type="entry name" value="TDP-43_N"/>
    <property type="match status" value="1"/>
</dbReference>
<dbReference type="InterPro" id="IPR041105">
    <property type="entry name" value="TDP-43_N"/>
</dbReference>
<proteinExistence type="predicted"/>
<dbReference type="PANTHER" id="PTHR45615:SF80">
    <property type="entry name" value="GRIP DOMAIN-CONTAINING PROTEIN"/>
    <property type="match status" value="1"/>
</dbReference>
<feature type="coiled-coil region" evidence="1">
    <location>
        <begin position="292"/>
        <end position="432"/>
    </location>
</feature>
<dbReference type="STRING" id="53326.A0A016T6A5"/>
<organism evidence="4 5">
    <name type="scientific">Ancylostoma ceylanicum</name>
    <dbReference type="NCBI Taxonomy" id="53326"/>
    <lineage>
        <taxon>Eukaryota</taxon>
        <taxon>Metazoa</taxon>
        <taxon>Ecdysozoa</taxon>
        <taxon>Nematoda</taxon>
        <taxon>Chromadorea</taxon>
        <taxon>Rhabditida</taxon>
        <taxon>Rhabditina</taxon>
        <taxon>Rhabditomorpha</taxon>
        <taxon>Strongyloidea</taxon>
        <taxon>Ancylostomatidae</taxon>
        <taxon>Ancylostomatinae</taxon>
        <taxon>Ancylostoma</taxon>
    </lineage>
</organism>
<protein>
    <recommendedName>
        <fullName evidence="3">TAR DNA-binding protein 43 N-terminal domain-containing protein</fullName>
    </recommendedName>
</protein>
<dbReference type="AlphaFoldDB" id="A0A016T6A5"/>
<dbReference type="CDD" id="cd02859">
    <property type="entry name" value="E_set_AMPKbeta_like_N"/>
    <property type="match status" value="1"/>
</dbReference>
<dbReference type="PANTHER" id="PTHR45615">
    <property type="entry name" value="MYOSIN HEAVY CHAIN, NON-MUSCLE"/>
    <property type="match status" value="1"/>
</dbReference>
<keyword evidence="1" id="KW-0175">Coiled coil</keyword>
<gene>
    <name evidence="4" type="primary">Acey_s0132.g1679</name>
    <name evidence="4" type="synonym">Acey-F46H5.7</name>
    <name evidence="4" type="ORF">Y032_0132g1679</name>
</gene>